<dbReference type="CDD" id="cd01467">
    <property type="entry name" value="vWA_BatA_type"/>
    <property type="match status" value="1"/>
</dbReference>
<dbReference type="InterPro" id="IPR002035">
    <property type="entry name" value="VWF_A"/>
</dbReference>
<dbReference type="PROSITE" id="PS50234">
    <property type="entry name" value="VWFA"/>
    <property type="match status" value="1"/>
</dbReference>
<dbReference type="PANTHER" id="PTHR22550">
    <property type="entry name" value="SPORE GERMINATION PROTEIN"/>
    <property type="match status" value="1"/>
</dbReference>
<dbReference type="InterPro" id="IPR033881">
    <property type="entry name" value="vWA_BatA_type"/>
</dbReference>
<sequence>MLVIDISESMQIEDFKPNRLESAKDVAKEFINGRFQDRIGLVVFSGESYSRCPLTTDYILLNEYVDEISFDLISSRGTAIGSAIAIATNRMRESKSKSKVLILLSDGDNTAGNIDPVTSAQIAKAYGIKIYSIAIGKNGKVPFGKDYFGRTRYVENSLDEKNLREIATITNGKFYRASNNSSLENIFKVIDEFEKTEIKENRYKNTVDYYQYYLLWSIILFLFYILLKSTFINNIIKD</sequence>
<reference evidence="7" key="1">
    <citation type="submission" date="2018-05" db="EMBL/GenBank/DDBJ databases">
        <authorList>
            <person name="Lanie J.A."/>
            <person name="Ng W.-L."/>
            <person name="Kazmierczak K.M."/>
            <person name="Andrzejewski T.M."/>
            <person name="Davidsen T.M."/>
            <person name="Wayne K.J."/>
            <person name="Tettelin H."/>
            <person name="Glass J.I."/>
            <person name="Rusch D."/>
            <person name="Podicherti R."/>
            <person name="Tsui H.-C.T."/>
            <person name="Winkler M.E."/>
        </authorList>
    </citation>
    <scope>NUCLEOTIDE SEQUENCE</scope>
</reference>
<feature type="transmembrane region" description="Helical" evidence="5">
    <location>
        <begin position="209"/>
        <end position="227"/>
    </location>
</feature>
<dbReference type="SMART" id="SM00327">
    <property type="entry name" value="VWA"/>
    <property type="match status" value="1"/>
</dbReference>
<keyword evidence="3 5" id="KW-1133">Transmembrane helix</keyword>
<evidence type="ECO:0000256" key="3">
    <source>
        <dbReference type="ARBA" id="ARBA00022989"/>
    </source>
</evidence>
<dbReference type="Pfam" id="PF00092">
    <property type="entry name" value="VWA"/>
    <property type="match status" value="1"/>
</dbReference>
<evidence type="ECO:0000259" key="6">
    <source>
        <dbReference type="PROSITE" id="PS50234"/>
    </source>
</evidence>
<dbReference type="InterPro" id="IPR050768">
    <property type="entry name" value="UPF0353/GerABKA_families"/>
</dbReference>
<evidence type="ECO:0000256" key="1">
    <source>
        <dbReference type="ARBA" id="ARBA00022475"/>
    </source>
</evidence>
<dbReference type="SUPFAM" id="SSF53300">
    <property type="entry name" value="vWA-like"/>
    <property type="match status" value="1"/>
</dbReference>
<gene>
    <name evidence="7" type="ORF">METZ01_LOCUS46471</name>
</gene>
<dbReference type="PANTHER" id="PTHR22550:SF5">
    <property type="entry name" value="LEUCINE ZIPPER PROTEIN 4"/>
    <property type="match status" value="1"/>
</dbReference>
<evidence type="ECO:0000256" key="4">
    <source>
        <dbReference type="ARBA" id="ARBA00023136"/>
    </source>
</evidence>
<evidence type="ECO:0000256" key="2">
    <source>
        <dbReference type="ARBA" id="ARBA00022692"/>
    </source>
</evidence>
<keyword evidence="4 5" id="KW-0472">Membrane</keyword>
<keyword evidence="1" id="KW-1003">Cell membrane</keyword>
<proteinExistence type="predicted"/>
<evidence type="ECO:0000256" key="5">
    <source>
        <dbReference type="SAM" id="Phobius"/>
    </source>
</evidence>
<accession>A0A381RUJ8</accession>
<dbReference type="EMBL" id="UINC01002161">
    <property type="protein sequence ID" value="SUZ93617.1"/>
    <property type="molecule type" value="Genomic_DNA"/>
</dbReference>
<dbReference type="InterPro" id="IPR036465">
    <property type="entry name" value="vWFA_dom_sf"/>
</dbReference>
<feature type="domain" description="VWFA" evidence="6">
    <location>
        <begin position="1"/>
        <end position="190"/>
    </location>
</feature>
<protein>
    <recommendedName>
        <fullName evidence="6">VWFA domain-containing protein</fullName>
    </recommendedName>
</protein>
<dbReference type="AlphaFoldDB" id="A0A381RUJ8"/>
<name>A0A381RUJ8_9ZZZZ</name>
<keyword evidence="2 5" id="KW-0812">Transmembrane</keyword>
<dbReference type="Gene3D" id="3.40.50.410">
    <property type="entry name" value="von Willebrand factor, type A domain"/>
    <property type="match status" value="1"/>
</dbReference>
<organism evidence="7">
    <name type="scientific">marine metagenome</name>
    <dbReference type="NCBI Taxonomy" id="408172"/>
    <lineage>
        <taxon>unclassified sequences</taxon>
        <taxon>metagenomes</taxon>
        <taxon>ecological metagenomes</taxon>
    </lineage>
</organism>
<evidence type="ECO:0000313" key="7">
    <source>
        <dbReference type="EMBL" id="SUZ93617.1"/>
    </source>
</evidence>